<dbReference type="GO" id="GO:0004109">
    <property type="term" value="F:coproporphyrinogen oxidase activity"/>
    <property type="evidence" value="ECO:0007669"/>
    <property type="project" value="InterPro"/>
</dbReference>
<evidence type="ECO:0000256" key="11">
    <source>
        <dbReference type="ARBA" id="ARBA00023014"/>
    </source>
</evidence>
<keyword evidence="5 15" id="KW-0004">4Fe-4S</keyword>
<evidence type="ECO:0000256" key="13">
    <source>
        <dbReference type="ARBA" id="ARBA00024295"/>
    </source>
</evidence>
<gene>
    <name evidence="19" type="ORF">EA58_07925</name>
</gene>
<sequence>MTQPAMIWDQALIEKYNYSGPRYTSYPTALEFQPDFTTADFEAACQRYPERRLSLYVHIPFCHTLCYYCGCNKVITRHAHKADIYLAALALEIRQRAALLQGREVSQLHLGGGTPTFLTASQITHLMTMLRESFNLLPDAEISIEVDPRRMELTMLDHLRSEGFNRLSIGVQDFDKEVQQLVNREQDKDFIEALVVRARALGFRSTNLDLIYGLPKQNNERFVKTLAQVLAMQPGRLSVFNYAHMPSLFAAQRKIKDADLPSPAEKLAMLHSTITTLTGAGYQFIGMDHFALPDDELAVAQREGKLHRNFQGYTTQGDCDLLGLGVSAISMIGDSYAQNQKELKAYYADIETRQHALWKGVNLNDDDLLRREVIKTLICQFELSTTDIEQRYGISFADYFAEDLALLQTFIDDGLVTVTAEQIQVAPKGRLLIRNICMCFDVYLRQRARQQQFSRVI</sequence>
<dbReference type="NCBIfam" id="TIGR00538">
    <property type="entry name" value="hemN"/>
    <property type="match status" value="1"/>
</dbReference>
<evidence type="ECO:0000313" key="20">
    <source>
        <dbReference type="Proteomes" id="UP000027192"/>
    </source>
</evidence>
<dbReference type="Gene3D" id="1.10.10.920">
    <property type="match status" value="1"/>
</dbReference>
<dbReference type="SMART" id="SM00729">
    <property type="entry name" value="Elp3"/>
    <property type="match status" value="1"/>
</dbReference>
<keyword evidence="7 15" id="KW-0949">S-adenosyl-L-methionine</keyword>
<accession>A0A066RWU9</accession>
<evidence type="ECO:0000256" key="4">
    <source>
        <dbReference type="ARBA" id="ARBA00011245"/>
    </source>
</evidence>
<evidence type="ECO:0000256" key="5">
    <source>
        <dbReference type="ARBA" id="ARBA00022485"/>
    </source>
</evidence>
<evidence type="ECO:0000256" key="2">
    <source>
        <dbReference type="ARBA" id="ARBA00004785"/>
    </source>
</evidence>
<dbReference type="PROSITE" id="PS51918">
    <property type="entry name" value="RADICAL_SAM"/>
    <property type="match status" value="1"/>
</dbReference>
<dbReference type="FunFam" id="3.80.30.20:FF:000012">
    <property type="entry name" value="Coproporphyrinogen-III oxidase"/>
    <property type="match status" value="1"/>
</dbReference>
<dbReference type="OrthoDB" id="9808022at2"/>
<dbReference type="CDD" id="cd01335">
    <property type="entry name" value="Radical_SAM"/>
    <property type="match status" value="1"/>
</dbReference>
<keyword evidence="8 15" id="KW-0479">Metal-binding</keyword>
<comment type="similarity">
    <text evidence="3 15">Belongs to the anaerobic coproporphyrinogen-III oxidase family.</text>
</comment>
<dbReference type="UniPathway" id="UPA00251">
    <property type="reaction ID" value="UER00323"/>
</dbReference>
<feature type="binding site" evidence="16">
    <location>
        <position position="209"/>
    </location>
    <ligand>
        <name>S-adenosyl-L-methionine</name>
        <dbReference type="ChEBI" id="CHEBI:59789"/>
        <label>2</label>
    </ligand>
</feature>
<evidence type="ECO:0000256" key="9">
    <source>
        <dbReference type="ARBA" id="ARBA00023002"/>
    </source>
</evidence>
<dbReference type="InterPro" id="IPR006638">
    <property type="entry name" value="Elp3/MiaA/NifB-like_rSAM"/>
</dbReference>
<comment type="catalytic activity">
    <reaction evidence="14 15">
        <text>coproporphyrinogen III + 2 S-adenosyl-L-methionine = protoporphyrinogen IX + 2 5'-deoxyadenosine + 2 L-methionine + 2 CO2</text>
        <dbReference type="Rhea" id="RHEA:15425"/>
        <dbReference type="ChEBI" id="CHEBI:16526"/>
        <dbReference type="ChEBI" id="CHEBI:17319"/>
        <dbReference type="ChEBI" id="CHEBI:57307"/>
        <dbReference type="ChEBI" id="CHEBI:57309"/>
        <dbReference type="ChEBI" id="CHEBI:57844"/>
        <dbReference type="ChEBI" id="CHEBI:59789"/>
        <dbReference type="EC" id="1.3.98.3"/>
    </reaction>
</comment>
<feature type="binding site" evidence="16">
    <location>
        <position position="184"/>
    </location>
    <ligand>
        <name>S-adenosyl-L-methionine</name>
        <dbReference type="ChEBI" id="CHEBI:59789"/>
        <label>2</label>
    </ligand>
</feature>
<dbReference type="PIRSF" id="PIRSF000167">
    <property type="entry name" value="HemN"/>
    <property type="match status" value="1"/>
</dbReference>
<organism evidence="19 20">
    <name type="scientific">Photobacterium galatheae</name>
    <dbReference type="NCBI Taxonomy" id="1654360"/>
    <lineage>
        <taxon>Bacteria</taxon>
        <taxon>Pseudomonadati</taxon>
        <taxon>Pseudomonadota</taxon>
        <taxon>Gammaproteobacteria</taxon>
        <taxon>Vibrionales</taxon>
        <taxon>Vibrionaceae</taxon>
        <taxon>Photobacterium</taxon>
    </lineage>
</organism>
<keyword evidence="11 15" id="KW-0411">Iron-sulfur</keyword>
<evidence type="ECO:0000256" key="16">
    <source>
        <dbReference type="PIRSR" id="PIRSR000167-1"/>
    </source>
</evidence>
<comment type="caution">
    <text evidence="19">The sequence shown here is derived from an EMBL/GenBank/DDBJ whole genome shotgun (WGS) entry which is preliminary data.</text>
</comment>
<evidence type="ECO:0000256" key="10">
    <source>
        <dbReference type="ARBA" id="ARBA00023004"/>
    </source>
</evidence>
<name>A0A066RWU9_9GAMM</name>
<feature type="binding site" evidence="17">
    <location>
        <position position="66"/>
    </location>
    <ligand>
        <name>[4Fe-4S] cluster</name>
        <dbReference type="ChEBI" id="CHEBI:49883"/>
        <note>4Fe-4S-S-AdoMet</note>
    </ligand>
</feature>
<dbReference type="Pfam" id="PF06969">
    <property type="entry name" value="HemN_C"/>
    <property type="match status" value="1"/>
</dbReference>
<keyword evidence="6 15" id="KW-0963">Cytoplasm</keyword>
<dbReference type="SFLD" id="SFLDF00277">
    <property type="entry name" value="oxygen-independent_coproporphy"/>
    <property type="match status" value="1"/>
</dbReference>
<feature type="binding site" evidence="16">
    <location>
        <begin position="68"/>
        <end position="70"/>
    </location>
    <ligand>
        <name>S-adenosyl-L-methionine</name>
        <dbReference type="ChEBI" id="CHEBI:59789"/>
        <label>2</label>
    </ligand>
</feature>
<feature type="binding site" evidence="17">
    <location>
        <position position="62"/>
    </location>
    <ligand>
        <name>[4Fe-4S] cluster</name>
        <dbReference type="ChEBI" id="CHEBI:49883"/>
        <note>4Fe-4S-S-AdoMet</note>
    </ligand>
</feature>
<feature type="binding site" evidence="16">
    <location>
        <position position="56"/>
    </location>
    <ligand>
        <name>S-adenosyl-L-methionine</name>
        <dbReference type="ChEBI" id="CHEBI:59789"/>
        <label>1</label>
    </ligand>
</feature>
<evidence type="ECO:0000313" key="19">
    <source>
        <dbReference type="EMBL" id="KDM92142.1"/>
    </source>
</evidence>
<dbReference type="GO" id="GO:0051989">
    <property type="term" value="F:coproporphyrinogen dehydrogenase activity"/>
    <property type="evidence" value="ECO:0007669"/>
    <property type="project" value="UniProtKB-EC"/>
</dbReference>
<evidence type="ECO:0000256" key="8">
    <source>
        <dbReference type="ARBA" id="ARBA00022723"/>
    </source>
</evidence>
<protein>
    <recommendedName>
        <fullName evidence="15">Coproporphyrinogen-III oxidase</fullName>
        <ecNumber evidence="15">1.3.98.3</ecNumber>
    </recommendedName>
</protein>
<dbReference type="Gene3D" id="3.30.750.200">
    <property type="match status" value="1"/>
</dbReference>
<dbReference type="InterPro" id="IPR034505">
    <property type="entry name" value="Coproporphyrinogen-III_oxidase"/>
</dbReference>
<evidence type="ECO:0000256" key="6">
    <source>
        <dbReference type="ARBA" id="ARBA00022490"/>
    </source>
</evidence>
<reference evidence="19 20" key="1">
    <citation type="submission" date="2014-04" db="EMBL/GenBank/DDBJ databases">
        <title>Draft genome sequence of Photobacterium halotolerans S2753: a solonamide, ngercheumicin and holomycin producer.</title>
        <authorList>
            <person name="Machado H.R."/>
            <person name="Gram L."/>
        </authorList>
    </citation>
    <scope>NUCLEOTIDE SEQUENCE [LARGE SCALE GENOMIC DNA]</scope>
    <source>
        <strain evidence="19 20">S2753</strain>
    </source>
</reference>
<evidence type="ECO:0000256" key="12">
    <source>
        <dbReference type="ARBA" id="ARBA00023244"/>
    </source>
</evidence>
<proteinExistence type="inferred from homology"/>
<evidence type="ECO:0000256" key="1">
    <source>
        <dbReference type="ARBA" id="ARBA00004496"/>
    </source>
</evidence>
<feature type="binding site" evidence="16">
    <location>
        <position position="172"/>
    </location>
    <ligand>
        <name>S-adenosyl-L-methionine</name>
        <dbReference type="ChEBI" id="CHEBI:59789"/>
        <label>2</label>
    </ligand>
</feature>
<feature type="binding site" evidence="16">
    <location>
        <position position="329"/>
    </location>
    <ligand>
        <name>S-adenosyl-L-methionine</name>
        <dbReference type="ChEBI" id="CHEBI:59789"/>
        <label>1</label>
    </ligand>
</feature>
<keyword evidence="9 15" id="KW-0560">Oxidoreductase</keyword>
<feature type="binding site" evidence="17">
    <location>
        <position position="69"/>
    </location>
    <ligand>
        <name>[4Fe-4S] cluster</name>
        <dbReference type="ChEBI" id="CHEBI:49883"/>
        <note>4Fe-4S-S-AdoMet</note>
    </ligand>
</feature>
<feature type="binding site" evidence="16">
    <location>
        <position position="243"/>
    </location>
    <ligand>
        <name>S-adenosyl-L-methionine</name>
        <dbReference type="ChEBI" id="CHEBI:59789"/>
        <label>2</label>
    </ligand>
</feature>
<dbReference type="Pfam" id="PF04055">
    <property type="entry name" value="Radical_SAM"/>
    <property type="match status" value="1"/>
</dbReference>
<dbReference type="Proteomes" id="UP000027192">
    <property type="component" value="Unassembled WGS sequence"/>
</dbReference>
<dbReference type="GO" id="GO:0005737">
    <property type="term" value="C:cytoplasm"/>
    <property type="evidence" value="ECO:0007669"/>
    <property type="project" value="UniProtKB-SubCell"/>
</dbReference>
<evidence type="ECO:0000256" key="15">
    <source>
        <dbReference type="PIRNR" id="PIRNR000167"/>
    </source>
</evidence>
<feature type="binding site" evidence="16">
    <location>
        <begin position="113"/>
        <end position="114"/>
    </location>
    <ligand>
        <name>S-adenosyl-L-methionine</name>
        <dbReference type="ChEBI" id="CHEBI:59789"/>
        <label>2</label>
    </ligand>
</feature>
<dbReference type="InterPro" id="IPR004558">
    <property type="entry name" value="Coprogen_oxidase_HemN"/>
</dbReference>
<dbReference type="AlphaFoldDB" id="A0A066RWU9"/>
<keyword evidence="12 15" id="KW-0627">Porphyrin biosynthesis</keyword>
<dbReference type="EMBL" id="JMIB01000013">
    <property type="protein sequence ID" value="KDM92142.1"/>
    <property type="molecule type" value="Genomic_DNA"/>
</dbReference>
<dbReference type="GO" id="GO:0006782">
    <property type="term" value="P:protoporphyrinogen IX biosynthetic process"/>
    <property type="evidence" value="ECO:0007669"/>
    <property type="project" value="UniProtKB-UniPathway"/>
</dbReference>
<dbReference type="SUPFAM" id="SSF102114">
    <property type="entry name" value="Radical SAM enzymes"/>
    <property type="match status" value="1"/>
</dbReference>
<dbReference type="SFLD" id="SFLDS00029">
    <property type="entry name" value="Radical_SAM"/>
    <property type="match status" value="1"/>
</dbReference>
<dbReference type="SFLD" id="SFLDG01065">
    <property type="entry name" value="anaerobic_coproporphyrinogen-I"/>
    <property type="match status" value="1"/>
</dbReference>
<evidence type="ECO:0000256" key="17">
    <source>
        <dbReference type="PIRSR" id="PIRSR000167-2"/>
    </source>
</evidence>
<comment type="cofactor">
    <cofactor evidence="15 17">
        <name>[4Fe-4S] cluster</name>
        <dbReference type="ChEBI" id="CHEBI:49883"/>
    </cofactor>
    <text evidence="15 17">Binds 1 [4Fe-4S] cluster. The cluster is coordinated with 3 cysteines and an exchangeable S-adenosyl-L-methionine.</text>
</comment>
<comment type="pathway">
    <text evidence="2 15">Porphyrin-containing compound metabolism; protoporphyrin-IX biosynthesis; protoporphyrinogen-IX from coproporphyrinogen-III (AdoMet route): step 1/1.</text>
</comment>
<feature type="binding site" evidence="16">
    <location>
        <position position="145"/>
    </location>
    <ligand>
        <name>S-adenosyl-L-methionine</name>
        <dbReference type="ChEBI" id="CHEBI:59789"/>
        <label>1</label>
    </ligand>
</feature>
<dbReference type="PANTHER" id="PTHR13932:SF6">
    <property type="entry name" value="OXYGEN-INDEPENDENT COPROPORPHYRINOGEN III OXIDASE"/>
    <property type="match status" value="1"/>
</dbReference>
<feature type="binding site" evidence="16">
    <location>
        <position position="112"/>
    </location>
    <ligand>
        <name>S-adenosyl-L-methionine</name>
        <dbReference type="ChEBI" id="CHEBI:59789"/>
        <label>1</label>
    </ligand>
</feature>
<keyword evidence="10 15" id="KW-0408">Iron</keyword>
<keyword evidence="20" id="KW-1185">Reference proteome</keyword>
<comment type="function">
    <text evidence="13">Involved in the heme biosynthesis. Catalyzes the anaerobic oxidative decarboxylation of propionate groups of rings A and B of coproporphyrinogen III to yield the vinyl groups in protoporphyrinogen IX.</text>
</comment>
<dbReference type="InterPro" id="IPR058240">
    <property type="entry name" value="rSAM_sf"/>
</dbReference>
<evidence type="ECO:0000256" key="3">
    <source>
        <dbReference type="ARBA" id="ARBA00005493"/>
    </source>
</evidence>
<dbReference type="InterPro" id="IPR007197">
    <property type="entry name" value="rSAM"/>
</dbReference>
<dbReference type="STRING" id="1654360.EA58_07925"/>
<evidence type="ECO:0000256" key="7">
    <source>
        <dbReference type="ARBA" id="ARBA00022691"/>
    </source>
</evidence>
<dbReference type="GO" id="GO:0046872">
    <property type="term" value="F:metal ion binding"/>
    <property type="evidence" value="ECO:0007669"/>
    <property type="project" value="UniProtKB-KW"/>
</dbReference>
<evidence type="ECO:0000259" key="18">
    <source>
        <dbReference type="PROSITE" id="PS51918"/>
    </source>
</evidence>
<comment type="subcellular location">
    <subcellularLocation>
        <location evidence="1 15">Cytoplasm</location>
    </subcellularLocation>
</comment>
<dbReference type="InterPro" id="IPR010723">
    <property type="entry name" value="HemN_C"/>
</dbReference>
<dbReference type="GO" id="GO:0051539">
    <property type="term" value="F:4 iron, 4 sulfur cluster binding"/>
    <property type="evidence" value="ECO:0007669"/>
    <property type="project" value="UniProtKB-KW"/>
</dbReference>
<dbReference type="PANTHER" id="PTHR13932">
    <property type="entry name" value="COPROPORPHYRINIGEN III OXIDASE"/>
    <property type="match status" value="1"/>
</dbReference>
<feature type="domain" description="Radical SAM core" evidence="18">
    <location>
        <begin position="47"/>
        <end position="280"/>
    </location>
</feature>
<evidence type="ECO:0000256" key="14">
    <source>
        <dbReference type="ARBA" id="ARBA00048321"/>
    </source>
</evidence>
<dbReference type="FunFam" id="1.10.10.920:FF:000001">
    <property type="entry name" value="Coproporphyrinogen-III oxidase"/>
    <property type="match status" value="1"/>
</dbReference>
<dbReference type="RefSeq" id="WP_036750990.1">
    <property type="nucleotide sequence ID" value="NZ_JAGSGC010000016.1"/>
</dbReference>
<comment type="subunit">
    <text evidence="4">Monomer.</text>
</comment>
<dbReference type="EC" id="1.3.98.3" evidence="15"/>